<keyword evidence="2" id="KW-0472">Membrane</keyword>
<evidence type="ECO:0000313" key="4">
    <source>
        <dbReference type="Proteomes" id="UP000320672"/>
    </source>
</evidence>
<dbReference type="EMBL" id="CP036262">
    <property type="protein sequence ID" value="QDS93467.1"/>
    <property type="molecule type" value="Genomic_DNA"/>
</dbReference>
<keyword evidence="4" id="KW-1185">Reference proteome</keyword>
<dbReference type="Proteomes" id="UP000320672">
    <property type="component" value="Chromosome"/>
</dbReference>
<evidence type="ECO:0000256" key="1">
    <source>
        <dbReference type="SAM" id="MobiDB-lite"/>
    </source>
</evidence>
<feature type="transmembrane region" description="Helical" evidence="2">
    <location>
        <begin position="944"/>
        <end position="964"/>
    </location>
</feature>
<accession>A0A517MFD9</accession>
<evidence type="ECO:0000256" key="2">
    <source>
        <dbReference type="SAM" id="Phobius"/>
    </source>
</evidence>
<feature type="transmembrane region" description="Helical" evidence="2">
    <location>
        <begin position="971"/>
        <end position="991"/>
    </location>
</feature>
<name>A0A517MFD9_9BACT</name>
<feature type="compositionally biased region" description="Polar residues" evidence="1">
    <location>
        <begin position="1036"/>
        <end position="1067"/>
    </location>
</feature>
<feature type="region of interest" description="Disordered" evidence="1">
    <location>
        <begin position="1024"/>
        <end position="1067"/>
    </location>
</feature>
<feature type="transmembrane region" description="Helical" evidence="2">
    <location>
        <begin position="997"/>
        <end position="1015"/>
    </location>
</feature>
<keyword evidence="2" id="KW-1133">Transmembrane helix</keyword>
<protein>
    <submittedName>
        <fullName evidence="3">Uncharacterized protein</fullName>
    </submittedName>
</protein>
<sequence length="1067" mass="117400">MMLVGEGLVAAQGEPPVIPAERTPVLEESLNTSAFYLLDESGNRVIMPGMTLEELERLKNLDQGYAKPKLPFSYTSVQISGTGEQNHADLEVDMEIKVDASPNGSIGIPLRMGNFHQVAPAEVTGVEDFRIDYEPELYGHVLWIQAETAKQIKVKLQVSAKIDVVSRSSLEFQLPAAPTTVALSVPGKNIVVTTEGRGDEVVRPQEKPDGKTELIVESSGSDFRLNWEPDNETERTGQVLEAQTAWSLRWLSIEDKPTASVDLTVTNLRGDLAPFEIEFASDLRMLEHLGAEIVLVEDKPTENGEAANTAVDRPKRYRVIPNATTTDEVDLQFELEFSADNFDETNPLRIRGLNVIGAVSQSGEVEIRSDEDYRLRWLRRPWVRNLPNSGTADNDPNIYRYSFNRVPFDLPVWLAARQRRLQVDPSFKIRLRQSVAELELDIRISGAATDGRVLPVQMGSWKVQSITTESGDVNVESIADESLEEIDLSSLTGTGNEERGLQIKAVRTIPADENRIELPLPHFISDDDTLLIQPGELDVHTDPGLTLVVDLADSINVDEQPSYIDSEEQSPVLRFDVQTLAPDARLVGFLENDRPRVTLEANANITLEENQLLTVVNWKLQPQRGLSGHVPLAMPADEDWKNWSVTVDDRPAVLRENKEGGIDLVAALQGSETHAVRFTNIREVDAFQALPTTLSIQLPRPAINDLSILGEIPITLRGSATIDIDIDFAGRPMSELRLDALPPRPLVIRLREKSLQQQRIVMSRVMLTTQCGRGSRYERLLATVSGSGNLTIPLKGELPNLTVDLKVDKTPQSAVRSTDGSLVITLPKDQPEHVIDLQIWFGGEVSSLAMQLSPTIQLPIGVGKVYWNVIVPEDQHVVWGSPTMGRAMVWQFDRWRMRRIPIESEAALAEWAADASHEQTTIPNRYLYIGTDAAALRAVSLGRAVIWAIVGSLVLLISTLLVAIRQLRHPLMVVVAAVGICGLTLLAPDAAVLSGQLTLLALALTAVMLGVRAALRTRPHERILDSSRPIPREGSTRSLTASPSGIGTSGSSLTRSLPATANVGEQS</sequence>
<proteinExistence type="predicted"/>
<keyword evidence="2" id="KW-0812">Transmembrane</keyword>
<dbReference type="KEGG" id="rml:FF011L_22370"/>
<reference evidence="3 4" key="1">
    <citation type="submission" date="2019-02" db="EMBL/GenBank/DDBJ databases">
        <title>Deep-cultivation of Planctomycetes and their phenomic and genomic characterization uncovers novel biology.</title>
        <authorList>
            <person name="Wiegand S."/>
            <person name="Jogler M."/>
            <person name="Boedeker C."/>
            <person name="Pinto D."/>
            <person name="Vollmers J."/>
            <person name="Rivas-Marin E."/>
            <person name="Kohn T."/>
            <person name="Peeters S.H."/>
            <person name="Heuer A."/>
            <person name="Rast P."/>
            <person name="Oberbeckmann S."/>
            <person name="Bunk B."/>
            <person name="Jeske O."/>
            <person name="Meyerdierks A."/>
            <person name="Storesund J.E."/>
            <person name="Kallscheuer N."/>
            <person name="Luecker S."/>
            <person name="Lage O.M."/>
            <person name="Pohl T."/>
            <person name="Merkel B.J."/>
            <person name="Hornburger P."/>
            <person name="Mueller R.-W."/>
            <person name="Bruemmer F."/>
            <person name="Labrenz M."/>
            <person name="Spormann A.M."/>
            <person name="Op den Camp H."/>
            <person name="Overmann J."/>
            <person name="Amann R."/>
            <person name="Jetten M.S.M."/>
            <person name="Mascher T."/>
            <person name="Medema M.H."/>
            <person name="Devos D.P."/>
            <person name="Kaster A.-K."/>
            <person name="Ovreas L."/>
            <person name="Rohde M."/>
            <person name="Galperin M.Y."/>
            <person name="Jogler C."/>
        </authorList>
    </citation>
    <scope>NUCLEOTIDE SEQUENCE [LARGE SCALE GENOMIC DNA]</scope>
    <source>
        <strain evidence="3 4">FF011L</strain>
    </source>
</reference>
<organism evidence="3 4">
    <name type="scientific">Roseimaritima multifibrata</name>
    <dbReference type="NCBI Taxonomy" id="1930274"/>
    <lineage>
        <taxon>Bacteria</taxon>
        <taxon>Pseudomonadati</taxon>
        <taxon>Planctomycetota</taxon>
        <taxon>Planctomycetia</taxon>
        <taxon>Pirellulales</taxon>
        <taxon>Pirellulaceae</taxon>
        <taxon>Roseimaritima</taxon>
    </lineage>
</organism>
<gene>
    <name evidence="3" type="ORF">FF011L_22370</name>
</gene>
<evidence type="ECO:0000313" key="3">
    <source>
        <dbReference type="EMBL" id="QDS93467.1"/>
    </source>
</evidence>
<dbReference type="AlphaFoldDB" id="A0A517MFD9"/>
<feature type="compositionally biased region" description="Basic and acidic residues" evidence="1">
    <location>
        <begin position="1024"/>
        <end position="1035"/>
    </location>
</feature>